<proteinExistence type="predicted"/>
<dbReference type="Proteomes" id="UP000325292">
    <property type="component" value="Chromosome"/>
</dbReference>
<evidence type="ECO:0000256" key="1">
    <source>
        <dbReference type="SAM" id="MobiDB-lite"/>
    </source>
</evidence>
<evidence type="ECO:0008006" key="4">
    <source>
        <dbReference type="Google" id="ProtNLM"/>
    </source>
</evidence>
<evidence type="ECO:0000313" key="3">
    <source>
        <dbReference type="Proteomes" id="UP000325292"/>
    </source>
</evidence>
<keyword evidence="3" id="KW-1185">Reference proteome</keyword>
<feature type="region of interest" description="Disordered" evidence="1">
    <location>
        <begin position="1"/>
        <end position="20"/>
    </location>
</feature>
<feature type="region of interest" description="Disordered" evidence="1">
    <location>
        <begin position="122"/>
        <end position="148"/>
    </location>
</feature>
<evidence type="ECO:0000313" key="2">
    <source>
        <dbReference type="EMBL" id="AUW95615.1"/>
    </source>
</evidence>
<accession>A0ABM6RWF6</accession>
<protein>
    <recommendedName>
        <fullName evidence="4">Flagellar protein</fullName>
    </recommendedName>
</protein>
<reference evidence="2 3" key="1">
    <citation type="journal article" date="2019" name="Sci. Rep.">
        <title>Sulfobacillus thermotolerans: new insights into resistance and metabolic capacities of acidophilic chemolithotrophs.</title>
        <authorList>
            <person name="Panyushkina A.E."/>
            <person name="Babenko V.V."/>
            <person name="Nikitina A.S."/>
            <person name="Selezneva O.V."/>
            <person name="Tsaplina I.A."/>
            <person name="Letarova M.A."/>
            <person name="Kostryukova E.S."/>
            <person name="Letarov A.V."/>
        </authorList>
    </citation>
    <scope>NUCLEOTIDE SEQUENCE [LARGE SCALE GENOMIC DNA]</scope>
    <source>
        <strain evidence="2 3">Kr1</strain>
    </source>
</reference>
<gene>
    <name evidence="2" type="ORF">BXT84_14300</name>
</gene>
<dbReference type="EMBL" id="CP019454">
    <property type="protein sequence ID" value="AUW95615.1"/>
    <property type="molecule type" value="Genomic_DNA"/>
</dbReference>
<name>A0ABM6RWF6_9FIRM</name>
<sequence>MLGPSATAVPQEGGPGRASATGVNFQALVQERVTLSQHAQSRMQARHMTLSEADTKRLGEAMTAVDSKGSKQAAIILGNDIYIVSPPARTVITSIHPPTDGMKVITQVDAVVYISRTSHQEIEEASGSRTTDGTAAAPHWSLITNPET</sequence>
<organism evidence="2 3">
    <name type="scientific">Sulfobacillus thermotolerans</name>
    <dbReference type="NCBI Taxonomy" id="338644"/>
    <lineage>
        <taxon>Bacteria</taxon>
        <taxon>Bacillati</taxon>
        <taxon>Bacillota</taxon>
        <taxon>Clostridia</taxon>
        <taxon>Eubacteriales</taxon>
        <taxon>Clostridiales Family XVII. Incertae Sedis</taxon>
        <taxon>Sulfobacillus</taxon>
    </lineage>
</organism>